<proteinExistence type="evidence at transcript level"/>
<evidence type="ECO:0000256" key="1">
    <source>
        <dbReference type="SAM" id="SignalP"/>
    </source>
</evidence>
<dbReference type="AlphaFoldDB" id="V5HGP0"/>
<keyword evidence="1" id="KW-0732">Signal</keyword>
<feature type="signal peptide" evidence="1">
    <location>
        <begin position="1"/>
        <end position="18"/>
    </location>
</feature>
<accession>V5HGP0</accession>
<dbReference type="EMBL" id="GANP01007759">
    <property type="protein sequence ID" value="JAB76709.1"/>
    <property type="molecule type" value="mRNA"/>
</dbReference>
<feature type="chain" id="PRO_5004735916" evidence="1">
    <location>
        <begin position="19"/>
        <end position="108"/>
    </location>
</feature>
<sequence length="108" mass="11841">MLLVVFAMVLILPALKSGGFLSGTELYDDCMDYLSEAGDLKCGLDGLGTFRDYYPSSCTLKCERPGSPKLPRHICTPGLGVECTLRAREGLRNLIDGLTKQKKEVLKK</sequence>
<organism evidence="2">
    <name type="scientific">Ixodes ricinus</name>
    <name type="common">Common tick</name>
    <name type="synonym">Acarus ricinus</name>
    <dbReference type="NCBI Taxonomy" id="34613"/>
    <lineage>
        <taxon>Eukaryota</taxon>
        <taxon>Metazoa</taxon>
        <taxon>Ecdysozoa</taxon>
        <taxon>Arthropoda</taxon>
        <taxon>Chelicerata</taxon>
        <taxon>Arachnida</taxon>
        <taxon>Acari</taxon>
        <taxon>Parasitiformes</taxon>
        <taxon>Ixodida</taxon>
        <taxon>Ixodoidea</taxon>
        <taxon>Ixodidae</taxon>
        <taxon>Ixodinae</taxon>
        <taxon>Ixodes</taxon>
    </lineage>
</organism>
<reference evidence="2" key="1">
    <citation type="journal article" date="2015" name="Sci. Rep.">
        <title>Tissue- and time-dependent transcription in Ixodes ricinus salivary glands and midguts when blood feeding on the vertebrate host.</title>
        <authorList>
            <person name="Kotsyfakis M."/>
            <person name="Schwarz A."/>
            <person name="Erhart J."/>
            <person name="Ribeiro J.M."/>
        </authorList>
    </citation>
    <scope>NUCLEOTIDE SEQUENCE</scope>
    <source>
        <tissue evidence="2">Salivary gland and midgut</tissue>
    </source>
</reference>
<name>V5HGP0_IXORI</name>
<evidence type="ECO:0000313" key="2">
    <source>
        <dbReference type="EMBL" id="JAB76709.1"/>
    </source>
</evidence>
<protein>
    <submittedName>
        <fullName evidence="2">Putative secreted protein</fullName>
    </submittedName>
</protein>